<dbReference type="EMBL" id="WKFB01000450">
    <property type="protein sequence ID" value="KAF6722703.1"/>
    <property type="molecule type" value="Genomic_DNA"/>
</dbReference>
<dbReference type="Proteomes" id="UP000646548">
    <property type="component" value="Unassembled WGS sequence"/>
</dbReference>
<protein>
    <submittedName>
        <fullName evidence="1">Uncharacterized protein</fullName>
    </submittedName>
</protein>
<reference evidence="1" key="1">
    <citation type="journal article" name="BMC Genomics">
        <title>Long-read sequencing and de novo genome assembly of marine medaka (Oryzias melastigma).</title>
        <authorList>
            <person name="Liang P."/>
            <person name="Saqib H.S.A."/>
            <person name="Ni X."/>
            <person name="Shen Y."/>
        </authorList>
    </citation>
    <scope>NUCLEOTIDE SEQUENCE</scope>
    <source>
        <strain evidence="1">Bigg-433</strain>
    </source>
</reference>
<organism evidence="1 2">
    <name type="scientific">Oryzias melastigma</name>
    <name type="common">Marine medaka</name>
    <dbReference type="NCBI Taxonomy" id="30732"/>
    <lineage>
        <taxon>Eukaryota</taxon>
        <taxon>Metazoa</taxon>
        <taxon>Chordata</taxon>
        <taxon>Craniata</taxon>
        <taxon>Vertebrata</taxon>
        <taxon>Euteleostomi</taxon>
        <taxon>Actinopterygii</taxon>
        <taxon>Neopterygii</taxon>
        <taxon>Teleostei</taxon>
        <taxon>Neoteleostei</taxon>
        <taxon>Acanthomorphata</taxon>
        <taxon>Ovalentaria</taxon>
        <taxon>Atherinomorphae</taxon>
        <taxon>Beloniformes</taxon>
        <taxon>Adrianichthyidae</taxon>
        <taxon>Oryziinae</taxon>
        <taxon>Oryzias</taxon>
    </lineage>
</organism>
<evidence type="ECO:0000313" key="2">
    <source>
        <dbReference type="Proteomes" id="UP000646548"/>
    </source>
</evidence>
<comment type="caution">
    <text evidence="1">The sequence shown here is derived from an EMBL/GenBank/DDBJ whole genome shotgun (WGS) entry which is preliminary data.</text>
</comment>
<gene>
    <name evidence="1" type="ORF">FQA47_006643</name>
</gene>
<evidence type="ECO:0000313" key="1">
    <source>
        <dbReference type="EMBL" id="KAF6722703.1"/>
    </source>
</evidence>
<name>A0A834C627_ORYME</name>
<accession>A0A834C627</accession>
<sequence length="108" mass="12269">MDETTRFFALFQAKKKNKFGRKRYSRAALPTPVLLCFPKKIPNSSKMKHKAAPVFDLDIHIAEKHRLQTHPGKAVFSPMQNQTPGFDFVKLCQCGIGKSTKRPSCVYS</sequence>
<dbReference type="AlphaFoldDB" id="A0A834C627"/>
<proteinExistence type="predicted"/>